<dbReference type="AlphaFoldDB" id="A0A2A4X8B5"/>
<dbReference type="SUPFAM" id="SSF55874">
    <property type="entry name" value="ATPase domain of HSP90 chaperone/DNA topoisomerase II/histidine kinase"/>
    <property type="match status" value="1"/>
</dbReference>
<dbReference type="GO" id="GO:0005524">
    <property type="term" value="F:ATP binding"/>
    <property type="evidence" value="ECO:0007669"/>
    <property type="project" value="UniProtKB-KW"/>
</dbReference>
<evidence type="ECO:0000259" key="1">
    <source>
        <dbReference type="Pfam" id="PF13581"/>
    </source>
</evidence>
<feature type="domain" description="Histidine kinase/HSP90-like ATPase" evidence="1">
    <location>
        <begin position="20"/>
        <end position="143"/>
    </location>
</feature>
<evidence type="ECO:0000313" key="3">
    <source>
        <dbReference type="Proteomes" id="UP000218775"/>
    </source>
</evidence>
<evidence type="ECO:0000313" key="2">
    <source>
        <dbReference type="EMBL" id="PCI78369.1"/>
    </source>
</evidence>
<proteinExistence type="predicted"/>
<gene>
    <name evidence="2" type="ORF">COB21_00615</name>
</gene>
<dbReference type="InterPro" id="IPR003594">
    <property type="entry name" value="HATPase_dom"/>
</dbReference>
<sequence>MKIKIKIVTKEYFLGDFTIELETLPHFLLWNKEKVSNAPLSEMDLFEIEVALEEVFVNIISYSGLSKTSLLKEDLYISDQLVCCILEDSGKEFNPLKNIPQVDVTQSAENRSLGGLGIFLVNEIMDQLSYERVDNCNRLTLIKYIK</sequence>
<dbReference type="InterPro" id="IPR036890">
    <property type="entry name" value="HATPase_C_sf"/>
</dbReference>
<protein>
    <submittedName>
        <fullName evidence="2">ATP-binding protein</fullName>
    </submittedName>
</protein>
<keyword evidence="2" id="KW-0547">Nucleotide-binding</keyword>
<dbReference type="EMBL" id="NVUK01000006">
    <property type="protein sequence ID" value="PCI78369.1"/>
    <property type="molecule type" value="Genomic_DNA"/>
</dbReference>
<accession>A0A2A4X8B5</accession>
<keyword evidence="2" id="KW-0067">ATP-binding</keyword>
<organism evidence="2 3">
    <name type="scientific">Aerophobetes bacterium</name>
    <dbReference type="NCBI Taxonomy" id="2030807"/>
    <lineage>
        <taxon>Bacteria</taxon>
        <taxon>Candidatus Aerophobota</taxon>
    </lineage>
</organism>
<dbReference type="Pfam" id="PF13581">
    <property type="entry name" value="HATPase_c_2"/>
    <property type="match status" value="1"/>
</dbReference>
<dbReference type="Gene3D" id="3.30.565.10">
    <property type="entry name" value="Histidine kinase-like ATPase, C-terminal domain"/>
    <property type="match status" value="1"/>
</dbReference>
<name>A0A2A4X8B5_UNCAE</name>
<dbReference type="CDD" id="cd16936">
    <property type="entry name" value="HATPase_RsbW-like"/>
    <property type="match status" value="1"/>
</dbReference>
<reference evidence="3" key="1">
    <citation type="submission" date="2017-08" db="EMBL/GenBank/DDBJ databases">
        <title>A dynamic microbial community with high functional redundancy inhabits the cold, oxic subseafloor aquifer.</title>
        <authorList>
            <person name="Tully B.J."/>
            <person name="Wheat C.G."/>
            <person name="Glazer B.T."/>
            <person name="Huber J.A."/>
        </authorList>
    </citation>
    <scope>NUCLEOTIDE SEQUENCE [LARGE SCALE GENOMIC DNA]</scope>
</reference>
<dbReference type="Proteomes" id="UP000218775">
    <property type="component" value="Unassembled WGS sequence"/>
</dbReference>
<comment type="caution">
    <text evidence="2">The sequence shown here is derived from an EMBL/GenBank/DDBJ whole genome shotgun (WGS) entry which is preliminary data.</text>
</comment>